<organism evidence="2 3">
    <name type="scientific">Cellulomonas hominis</name>
    <dbReference type="NCBI Taxonomy" id="156981"/>
    <lineage>
        <taxon>Bacteria</taxon>
        <taxon>Bacillati</taxon>
        <taxon>Actinomycetota</taxon>
        <taxon>Actinomycetes</taxon>
        <taxon>Micrococcales</taxon>
        <taxon>Cellulomonadaceae</taxon>
        <taxon>Cellulomonas</taxon>
    </lineage>
</organism>
<protein>
    <submittedName>
        <fullName evidence="2">Transcriptional regulator</fullName>
    </submittedName>
</protein>
<dbReference type="PANTHER" id="PTHR35802">
    <property type="entry name" value="PROTEASE SYNTHASE AND SPORULATION PROTEIN PAI 2"/>
    <property type="match status" value="1"/>
</dbReference>
<gene>
    <name evidence="2" type="ORF">HNR08_002198</name>
</gene>
<dbReference type="InterPro" id="IPR007396">
    <property type="entry name" value="TR_PAI2-type"/>
</dbReference>
<evidence type="ECO:0000313" key="3">
    <source>
        <dbReference type="Proteomes" id="UP000564629"/>
    </source>
</evidence>
<dbReference type="Gene3D" id="2.30.110.10">
    <property type="entry name" value="Electron Transport, Fmn-binding Protein, Chain A"/>
    <property type="match status" value="1"/>
</dbReference>
<accession>A0A7W8WAF5</accession>
<feature type="compositionally biased region" description="Basic and acidic residues" evidence="1">
    <location>
        <begin position="56"/>
        <end position="66"/>
    </location>
</feature>
<evidence type="ECO:0000313" key="2">
    <source>
        <dbReference type="EMBL" id="MBB5473462.1"/>
    </source>
</evidence>
<comment type="caution">
    <text evidence="2">The sequence shown here is derived from an EMBL/GenBank/DDBJ whole genome shotgun (WGS) entry which is preliminary data.</text>
</comment>
<feature type="region of interest" description="Disordered" evidence="1">
    <location>
        <begin position="46"/>
        <end position="66"/>
    </location>
</feature>
<reference evidence="2 3" key="1">
    <citation type="submission" date="2020-08" db="EMBL/GenBank/DDBJ databases">
        <title>Sequencing the genomes of 1000 actinobacteria strains.</title>
        <authorList>
            <person name="Klenk H.-P."/>
        </authorList>
    </citation>
    <scope>NUCLEOTIDE SEQUENCE [LARGE SCALE GENOMIC DNA]</scope>
    <source>
        <strain evidence="2 3">DSM 9581</strain>
    </source>
</reference>
<dbReference type="Pfam" id="PF04299">
    <property type="entry name" value="FMN_bind_2"/>
    <property type="match status" value="1"/>
</dbReference>
<evidence type="ECO:0000256" key="1">
    <source>
        <dbReference type="SAM" id="MobiDB-lite"/>
    </source>
</evidence>
<dbReference type="RefSeq" id="WP_246802883.1">
    <property type="nucleotide sequence ID" value="NZ_BJVQ01000003.1"/>
</dbReference>
<sequence length="235" mass="25680">MIHTEDYALTDEARVRDLVRAHGWATLVSVTAEGPVASHLPVLLEETPVGPAPEPRPARPARDARGLPDRFTAPSAPLHVLGHLGRPDELLHELDGTREHLLVVAGPSGYVSPGWYGYAPALPTWNYVAVHLYGTVELLDPEESYAVLGATVDRYEDPMPDPVRMPDGYARQVAPGAVGFRMRVTRWQGKAKLSQDKPRAVAERVVAALDAGPRYAAPALAAEMRAELDRRPDWP</sequence>
<dbReference type="SUPFAM" id="SSF50475">
    <property type="entry name" value="FMN-binding split barrel"/>
    <property type="match status" value="1"/>
</dbReference>
<name>A0A7W8WAF5_9CELL</name>
<dbReference type="InterPro" id="IPR012349">
    <property type="entry name" value="Split_barrel_FMN-bd"/>
</dbReference>
<dbReference type="PIRSF" id="PIRSF010372">
    <property type="entry name" value="PaiB"/>
    <property type="match status" value="1"/>
</dbReference>
<dbReference type="EMBL" id="JACHDN010000001">
    <property type="protein sequence ID" value="MBB5473462.1"/>
    <property type="molecule type" value="Genomic_DNA"/>
</dbReference>
<dbReference type="PANTHER" id="PTHR35802:SF1">
    <property type="entry name" value="PROTEASE SYNTHASE AND SPORULATION PROTEIN PAI 2"/>
    <property type="match status" value="1"/>
</dbReference>
<proteinExistence type="predicted"/>
<dbReference type="AlphaFoldDB" id="A0A7W8WAF5"/>
<dbReference type="Proteomes" id="UP000564629">
    <property type="component" value="Unassembled WGS sequence"/>
</dbReference>